<keyword evidence="1" id="KW-0472">Membrane</keyword>
<accession>A0A0E3PF79</accession>
<dbReference type="EMBL" id="CP009507">
    <property type="protein sequence ID" value="AKB33295.1"/>
    <property type="molecule type" value="Genomic_DNA"/>
</dbReference>
<dbReference type="AlphaFoldDB" id="A0A0E3PF79"/>
<dbReference type="KEGG" id="msz:MSSIH_2605"/>
<evidence type="ECO:0000256" key="1">
    <source>
        <dbReference type="SAM" id="Phobius"/>
    </source>
</evidence>
<evidence type="ECO:0000313" key="2">
    <source>
        <dbReference type="EMBL" id="AKB33295.1"/>
    </source>
</evidence>
<sequence>MFLKNIGTGEGAKVLSNDAVKDFFAKGRGVLLGFSLILLGALLITVNKIIASFMVLIGIILLALSDYLGESGEKSEWDRENVVEENVVEENVDEESENKRE</sequence>
<organism evidence="2 3">
    <name type="scientific">Methanosarcina siciliae HI350</name>
    <dbReference type="NCBI Taxonomy" id="1434119"/>
    <lineage>
        <taxon>Archaea</taxon>
        <taxon>Methanobacteriati</taxon>
        <taxon>Methanobacteriota</taxon>
        <taxon>Stenosarchaea group</taxon>
        <taxon>Methanomicrobia</taxon>
        <taxon>Methanosarcinales</taxon>
        <taxon>Methanosarcinaceae</taxon>
        <taxon>Methanosarcina</taxon>
    </lineage>
</organism>
<dbReference type="Proteomes" id="UP000033092">
    <property type="component" value="Chromosome"/>
</dbReference>
<gene>
    <name evidence="2" type="ORF">MSSIH_2605</name>
</gene>
<keyword evidence="1" id="KW-1133">Transmembrane helix</keyword>
<reference evidence="2 3" key="1">
    <citation type="submission" date="2014-07" db="EMBL/GenBank/DDBJ databases">
        <title>Methanogenic archaea and the global carbon cycle.</title>
        <authorList>
            <person name="Henriksen J.R."/>
            <person name="Luke J."/>
            <person name="Reinhart S."/>
            <person name="Benedict M.N."/>
            <person name="Youngblut N.D."/>
            <person name="Metcalf M.E."/>
            <person name="Whitaker R.J."/>
            <person name="Metcalf W.W."/>
        </authorList>
    </citation>
    <scope>NUCLEOTIDE SEQUENCE [LARGE SCALE GENOMIC DNA]</scope>
    <source>
        <strain evidence="2 3">HI350</strain>
    </source>
</reference>
<dbReference type="HOGENOM" id="CLU_185775_0_0_2"/>
<feature type="transmembrane region" description="Helical" evidence="1">
    <location>
        <begin position="23"/>
        <end position="44"/>
    </location>
</feature>
<dbReference type="PATRIC" id="fig|1434119.4.peg.3419"/>
<protein>
    <submittedName>
        <fullName evidence="2">Uncharacterized protein</fullName>
    </submittedName>
</protein>
<name>A0A0E3PF79_9EURY</name>
<keyword evidence="1" id="KW-0812">Transmembrane</keyword>
<evidence type="ECO:0000313" key="3">
    <source>
        <dbReference type="Proteomes" id="UP000033092"/>
    </source>
</evidence>
<proteinExistence type="predicted"/>